<evidence type="ECO:0000313" key="4">
    <source>
        <dbReference type="EMBL" id="RZS32454.1"/>
    </source>
</evidence>
<evidence type="ECO:0000256" key="2">
    <source>
        <dbReference type="ARBA" id="ARBA00022801"/>
    </source>
</evidence>
<keyword evidence="3" id="KW-0732">Signal</keyword>
<sequence>MRRPRLAVLLTAALAVGAVASVPVSAGVGDPLGPDLDAILANPALRGADVGLVVRTADGSRTLYRRAGDRRQQPASTIKLVTSAAALELLGPDHRFATTVAAGGPSSGPVLRGDLYLRGTGDPTMLAKDYDALAARVAAAGIRFVQGKLVADDTWFDTSRLASGWAWDDEPYYYNAQVSALTAAPDTDFDTGSVIVKVAPAAPGAAPAVTTDPPTDYVKIANTAVTGTAGSPSTLSVGREHGGNTITVSGSIPAGAAPTSEWMAVWEPTDYAAALFRDALAAHGVRVLGPTTRGATPQSARRLAERRSMPLRELQVPFLKLSNNLVAEILVKSIGRKVSGVGSWDAGLAAIDTALPGLGVDPTTKYTVDGSGLSRMDNLSADALTSLLIAARGKPWFNEWYDALPIAGRPDRLVGGTLRNRMRGTPAEGNVHAKTGSYTGTSGLAGYVTAANGEHLVFAIIANNNLTASLRTIEDAVAVRLANYDGDQDIARPANVPAQRTEPRSRRADLECAWTKTC</sequence>
<dbReference type="InterPro" id="IPR012338">
    <property type="entry name" value="Beta-lactam/transpept-like"/>
</dbReference>
<dbReference type="SUPFAM" id="SSF56601">
    <property type="entry name" value="beta-lactamase/transpeptidase-like"/>
    <property type="match status" value="1"/>
</dbReference>
<comment type="caution">
    <text evidence="4">The sequence shown here is derived from an EMBL/GenBank/DDBJ whole genome shotgun (WGS) entry which is preliminary data.</text>
</comment>
<dbReference type="InterPro" id="IPR000667">
    <property type="entry name" value="Peptidase_S13"/>
</dbReference>
<name>A0A4Q7KDY8_9PSEU</name>
<keyword evidence="5" id="KW-1185">Reference proteome</keyword>
<dbReference type="RefSeq" id="WP_130347899.1">
    <property type="nucleotide sequence ID" value="NZ_SGWQ01000012.1"/>
</dbReference>
<dbReference type="Gene3D" id="3.40.710.10">
    <property type="entry name" value="DD-peptidase/beta-lactamase superfamily"/>
    <property type="match status" value="2"/>
</dbReference>
<protein>
    <submittedName>
        <fullName evidence="4">D-alanyl-D-alanine carboxypeptidase/D-alanyl-D-alanine-endopeptidase (Penicillin-binding protein 4)</fullName>
    </submittedName>
</protein>
<feature type="signal peptide" evidence="3">
    <location>
        <begin position="1"/>
        <end position="26"/>
    </location>
</feature>
<feature type="chain" id="PRO_5020806488" evidence="3">
    <location>
        <begin position="27"/>
        <end position="518"/>
    </location>
</feature>
<evidence type="ECO:0000313" key="5">
    <source>
        <dbReference type="Proteomes" id="UP000294257"/>
    </source>
</evidence>
<dbReference type="GO" id="GO:0000270">
    <property type="term" value="P:peptidoglycan metabolic process"/>
    <property type="evidence" value="ECO:0007669"/>
    <property type="project" value="TreeGrafter"/>
</dbReference>
<dbReference type="EMBL" id="SGWQ01000012">
    <property type="protein sequence ID" value="RZS32454.1"/>
    <property type="molecule type" value="Genomic_DNA"/>
</dbReference>
<gene>
    <name evidence="4" type="ORF">EV193_11288</name>
</gene>
<dbReference type="PANTHER" id="PTHR30023">
    <property type="entry name" value="D-ALANYL-D-ALANINE CARBOXYPEPTIDASE"/>
    <property type="match status" value="1"/>
</dbReference>
<keyword evidence="4" id="KW-0121">Carboxypeptidase</keyword>
<accession>A0A4Q7KDY8</accession>
<dbReference type="GO" id="GO:0004185">
    <property type="term" value="F:serine-type carboxypeptidase activity"/>
    <property type="evidence" value="ECO:0007669"/>
    <property type="project" value="InterPro"/>
</dbReference>
<keyword evidence="4" id="KW-0645">Protease</keyword>
<proteinExistence type="inferred from homology"/>
<dbReference type="NCBIfam" id="TIGR00666">
    <property type="entry name" value="PBP4"/>
    <property type="match status" value="1"/>
</dbReference>
<comment type="similarity">
    <text evidence="1">Belongs to the peptidase S13 family.</text>
</comment>
<keyword evidence="2" id="KW-0378">Hydrolase</keyword>
<dbReference type="Proteomes" id="UP000294257">
    <property type="component" value="Unassembled WGS sequence"/>
</dbReference>
<dbReference type="PANTHER" id="PTHR30023:SF0">
    <property type="entry name" value="PENICILLIN-SENSITIVE CARBOXYPEPTIDASE A"/>
    <property type="match status" value="1"/>
</dbReference>
<dbReference type="Gene3D" id="3.50.80.20">
    <property type="entry name" value="D-Ala-D-Ala carboxypeptidase C, peptidase S13"/>
    <property type="match status" value="1"/>
</dbReference>
<organism evidence="4 5">
    <name type="scientific">Herbihabitans rhizosphaerae</name>
    <dbReference type="NCBI Taxonomy" id="1872711"/>
    <lineage>
        <taxon>Bacteria</taxon>
        <taxon>Bacillati</taxon>
        <taxon>Actinomycetota</taxon>
        <taxon>Actinomycetes</taxon>
        <taxon>Pseudonocardiales</taxon>
        <taxon>Pseudonocardiaceae</taxon>
        <taxon>Herbihabitans</taxon>
    </lineage>
</organism>
<dbReference type="GO" id="GO:0006508">
    <property type="term" value="P:proteolysis"/>
    <property type="evidence" value="ECO:0007669"/>
    <property type="project" value="InterPro"/>
</dbReference>
<dbReference type="Pfam" id="PF02113">
    <property type="entry name" value="Peptidase_S13"/>
    <property type="match status" value="1"/>
</dbReference>
<evidence type="ECO:0000256" key="1">
    <source>
        <dbReference type="ARBA" id="ARBA00006096"/>
    </source>
</evidence>
<evidence type="ECO:0000256" key="3">
    <source>
        <dbReference type="SAM" id="SignalP"/>
    </source>
</evidence>
<dbReference type="AlphaFoldDB" id="A0A4Q7KDY8"/>
<dbReference type="OrthoDB" id="9802627at2"/>
<dbReference type="PRINTS" id="PR00922">
    <property type="entry name" value="DADACBPTASE3"/>
</dbReference>
<reference evidence="4 5" key="1">
    <citation type="submission" date="2019-02" db="EMBL/GenBank/DDBJ databases">
        <title>Genomic Encyclopedia of Type Strains, Phase IV (KMG-IV): sequencing the most valuable type-strain genomes for metagenomic binning, comparative biology and taxonomic classification.</title>
        <authorList>
            <person name="Goeker M."/>
        </authorList>
    </citation>
    <scope>NUCLEOTIDE SEQUENCE [LARGE SCALE GENOMIC DNA]</scope>
    <source>
        <strain evidence="4 5">DSM 101727</strain>
    </source>
</reference>